<protein>
    <submittedName>
        <fullName evidence="2">Putative secreted protein</fullName>
    </submittedName>
</protein>
<feature type="chain" id="PRO_5025556076" evidence="1">
    <location>
        <begin position="25"/>
        <end position="92"/>
    </location>
</feature>
<feature type="signal peptide" evidence="1">
    <location>
        <begin position="1"/>
        <end position="24"/>
    </location>
</feature>
<dbReference type="AlphaFoldDB" id="A0A6B0U2I4"/>
<proteinExistence type="predicted"/>
<dbReference type="EMBL" id="GIFC01004589">
    <property type="protein sequence ID" value="MXU86672.1"/>
    <property type="molecule type" value="Transcribed_RNA"/>
</dbReference>
<evidence type="ECO:0000313" key="2">
    <source>
        <dbReference type="EMBL" id="MXU86672.1"/>
    </source>
</evidence>
<accession>A0A6B0U2I4</accession>
<sequence length="92" mass="10066">MREKLAGRMITSSSLRILVTTSWAATCTSIDGKMLGNQVLRKGSPVHSKPLDRMAGHTVLSLMLRPSSDWASSRSRDSISPMMANLEAQYSV</sequence>
<organism evidence="2">
    <name type="scientific">Ixodes ricinus</name>
    <name type="common">Common tick</name>
    <name type="synonym">Acarus ricinus</name>
    <dbReference type="NCBI Taxonomy" id="34613"/>
    <lineage>
        <taxon>Eukaryota</taxon>
        <taxon>Metazoa</taxon>
        <taxon>Ecdysozoa</taxon>
        <taxon>Arthropoda</taxon>
        <taxon>Chelicerata</taxon>
        <taxon>Arachnida</taxon>
        <taxon>Acari</taxon>
        <taxon>Parasitiformes</taxon>
        <taxon>Ixodida</taxon>
        <taxon>Ixodoidea</taxon>
        <taxon>Ixodidae</taxon>
        <taxon>Ixodinae</taxon>
        <taxon>Ixodes</taxon>
    </lineage>
</organism>
<name>A0A6B0U2I4_IXORI</name>
<evidence type="ECO:0000256" key="1">
    <source>
        <dbReference type="SAM" id="SignalP"/>
    </source>
</evidence>
<reference evidence="2" key="1">
    <citation type="submission" date="2019-12" db="EMBL/GenBank/DDBJ databases">
        <title>An insight into the sialome of adult female Ixodes ricinus ticks feeding for 6 days.</title>
        <authorList>
            <person name="Perner J."/>
            <person name="Ribeiro J.M.C."/>
        </authorList>
    </citation>
    <scope>NUCLEOTIDE SEQUENCE</scope>
    <source>
        <strain evidence="2">Semi-engorged</strain>
        <tissue evidence="2">Salivary glands</tissue>
    </source>
</reference>
<keyword evidence="1" id="KW-0732">Signal</keyword>